<sequence length="341" mass="39386">MCARREHRDEDDEDAGDAGEMSLRAVFESENKASKEIWPDKMSQLEALEELGLADLRYKTLDDADALQDELQAQLPAIRRQVDQLYPTRADARPQKVDDFWHEGDQLEPGDEFEDDAFDHDDISSLAHGELERQREVRELMRVAAWEMPLLGKLAKEFQPPTAAEPLRFRYTTYLGEEHPAARKIVVEFCPGDLPDLTRVQRDKLIKLCGARYNPQTEIVRMSSDAFETAAQNKRYLGDMVLSLLREARDPADTFEDVPFDFRHHKPKLWHAFPKQWLMTEERKKELDQRRTQRYLAEVERIEKGTLVDGARIVAKHMKQTAAAPEPSLMEMVGQRRLGAS</sequence>
<dbReference type="InterPro" id="IPR039848">
    <property type="entry name" value="Ribosomal_mS35_mt"/>
</dbReference>
<dbReference type="Pfam" id="PF10213">
    <property type="entry name" value="MRP-S28"/>
    <property type="match status" value="1"/>
</dbReference>
<protein>
    <submittedName>
        <fullName evidence="3">Mitochondrial ribosomal subunit protein-domain-containing protein</fullName>
    </submittedName>
</protein>
<gene>
    <name evidence="3" type="ORF">BDY21DRAFT_340365</name>
</gene>
<dbReference type="AlphaFoldDB" id="A0A6A6P368"/>
<dbReference type="EMBL" id="MU001677">
    <property type="protein sequence ID" value="KAF2458480.1"/>
    <property type="molecule type" value="Genomic_DNA"/>
</dbReference>
<evidence type="ECO:0000256" key="1">
    <source>
        <dbReference type="SAM" id="MobiDB-lite"/>
    </source>
</evidence>
<accession>A0A6A6P368</accession>
<dbReference type="GO" id="GO:0032543">
    <property type="term" value="P:mitochondrial translation"/>
    <property type="evidence" value="ECO:0007669"/>
    <property type="project" value="InterPro"/>
</dbReference>
<keyword evidence="4" id="KW-1185">Reference proteome</keyword>
<evidence type="ECO:0000313" key="4">
    <source>
        <dbReference type="Proteomes" id="UP000799766"/>
    </source>
</evidence>
<dbReference type="InterPro" id="IPR019349">
    <property type="entry name" value="Ribosomal_mS35_mit"/>
</dbReference>
<organism evidence="3 4">
    <name type="scientific">Lineolata rhizophorae</name>
    <dbReference type="NCBI Taxonomy" id="578093"/>
    <lineage>
        <taxon>Eukaryota</taxon>
        <taxon>Fungi</taxon>
        <taxon>Dikarya</taxon>
        <taxon>Ascomycota</taxon>
        <taxon>Pezizomycotina</taxon>
        <taxon>Dothideomycetes</taxon>
        <taxon>Dothideomycetes incertae sedis</taxon>
        <taxon>Lineolatales</taxon>
        <taxon>Lineolataceae</taxon>
        <taxon>Lineolata</taxon>
    </lineage>
</organism>
<feature type="region of interest" description="Disordered" evidence="1">
    <location>
        <begin position="1"/>
        <end position="26"/>
    </location>
</feature>
<feature type="domain" description="Small ribosomal subunit protein mS35 mitochondrial conserved" evidence="2">
    <location>
        <begin position="157"/>
        <end position="277"/>
    </location>
</feature>
<dbReference type="PANTHER" id="PTHR13490:SF0">
    <property type="entry name" value="SMALL RIBOSOMAL SUBUNIT PROTEIN MS35"/>
    <property type="match status" value="1"/>
</dbReference>
<evidence type="ECO:0000313" key="3">
    <source>
        <dbReference type="EMBL" id="KAF2458480.1"/>
    </source>
</evidence>
<dbReference type="GO" id="GO:0005763">
    <property type="term" value="C:mitochondrial small ribosomal subunit"/>
    <property type="evidence" value="ECO:0007669"/>
    <property type="project" value="TreeGrafter"/>
</dbReference>
<dbReference type="GO" id="GO:0003735">
    <property type="term" value="F:structural constituent of ribosome"/>
    <property type="evidence" value="ECO:0007669"/>
    <property type="project" value="InterPro"/>
</dbReference>
<dbReference type="Proteomes" id="UP000799766">
    <property type="component" value="Unassembled WGS sequence"/>
</dbReference>
<reference evidence="3" key="1">
    <citation type="journal article" date="2020" name="Stud. Mycol.">
        <title>101 Dothideomycetes genomes: a test case for predicting lifestyles and emergence of pathogens.</title>
        <authorList>
            <person name="Haridas S."/>
            <person name="Albert R."/>
            <person name="Binder M."/>
            <person name="Bloem J."/>
            <person name="Labutti K."/>
            <person name="Salamov A."/>
            <person name="Andreopoulos B."/>
            <person name="Baker S."/>
            <person name="Barry K."/>
            <person name="Bills G."/>
            <person name="Bluhm B."/>
            <person name="Cannon C."/>
            <person name="Castanera R."/>
            <person name="Culley D."/>
            <person name="Daum C."/>
            <person name="Ezra D."/>
            <person name="Gonzalez J."/>
            <person name="Henrissat B."/>
            <person name="Kuo A."/>
            <person name="Liang C."/>
            <person name="Lipzen A."/>
            <person name="Lutzoni F."/>
            <person name="Magnuson J."/>
            <person name="Mondo S."/>
            <person name="Nolan M."/>
            <person name="Ohm R."/>
            <person name="Pangilinan J."/>
            <person name="Park H.-J."/>
            <person name="Ramirez L."/>
            <person name="Alfaro M."/>
            <person name="Sun H."/>
            <person name="Tritt A."/>
            <person name="Yoshinaga Y."/>
            <person name="Zwiers L.-H."/>
            <person name="Turgeon B."/>
            <person name="Goodwin S."/>
            <person name="Spatafora J."/>
            <person name="Crous P."/>
            <person name="Grigoriev I."/>
        </authorList>
    </citation>
    <scope>NUCLEOTIDE SEQUENCE</scope>
    <source>
        <strain evidence="3">ATCC 16933</strain>
    </source>
</reference>
<dbReference type="PANTHER" id="PTHR13490">
    <property type="entry name" value="MITOCHONDRIAL 28S RIBOSOMAL PROTEIN S28"/>
    <property type="match status" value="1"/>
</dbReference>
<evidence type="ECO:0000259" key="2">
    <source>
        <dbReference type="Pfam" id="PF10213"/>
    </source>
</evidence>
<proteinExistence type="predicted"/>
<name>A0A6A6P368_9PEZI</name>
<dbReference type="OrthoDB" id="283424at2759"/>